<proteinExistence type="predicted"/>
<gene>
    <name evidence="2" type="ORF">O3P69_016261</name>
</gene>
<accession>A0AAW0SEG5</accession>
<dbReference type="Proteomes" id="UP001487740">
    <property type="component" value="Unassembled WGS sequence"/>
</dbReference>
<comment type="caution">
    <text evidence="2">The sequence shown here is derived from an EMBL/GenBank/DDBJ whole genome shotgun (WGS) entry which is preliminary data.</text>
</comment>
<dbReference type="AlphaFoldDB" id="A0AAW0SEG5"/>
<protein>
    <submittedName>
        <fullName evidence="2">Uncharacterized protein</fullName>
    </submittedName>
</protein>
<evidence type="ECO:0000256" key="1">
    <source>
        <dbReference type="SAM" id="MobiDB-lite"/>
    </source>
</evidence>
<reference evidence="2 3" key="1">
    <citation type="submission" date="2023-03" db="EMBL/GenBank/DDBJ databases">
        <title>High-quality genome of Scylla paramamosain provides insights in environmental adaptation.</title>
        <authorList>
            <person name="Zhang L."/>
        </authorList>
    </citation>
    <scope>NUCLEOTIDE SEQUENCE [LARGE SCALE GENOMIC DNA]</scope>
    <source>
        <strain evidence="2">LZ_2023a</strain>
        <tissue evidence="2">Muscle</tissue>
    </source>
</reference>
<name>A0AAW0SEG5_SCYPA</name>
<feature type="compositionally biased region" description="Low complexity" evidence="1">
    <location>
        <begin position="9"/>
        <end position="22"/>
    </location>
</feature>
<organism evidence="2 3">
    <name type="scientific">Scylla paramamosain</name>
    <name type="common">Mud crab</name>
    <dbReference type="NCBI Taxonomy" id="85552"/>
    <lineage>
        <taxon>Eukaryota</taxon>
        <taxon>Metazoa</taxon>
        <taxon>Ecdysozoa</taxon>
        <taxon>Arthropoda</taxon>
        <taxon>Crustacea</taxon>
        <taxon>Multicrustacea</taxon>
        <taxon>Malacostraca</taxon>
        <taxon>Eumalacostraca</taxon>
        <taxon>Eucarida</taxon>
        <taxon>Decapoda</taxon>
        <taxon>Pleocyemata</taxon>
        <taxon>Brachyura</taxon>
        <taxon>Eubrachyura</taxon>
        <taxon>Portunoidea</taxon>
        <taxon>Portunidae</taxon>
        <taxon>Portuninae</taxon>
        <taxon>Scylla</taxon>
    </lineage>
</organism>
<evidence type="ECO:0000313" key="3">
    <source>
        <dbReference type="Proteomes" id="UP001487740"/>
    </source>
</evidence>
<sequence>MGHGFTHASLSTAYSSSSSNSSRQLNAAPPIKRMKIAATSERLAAVGRISKPNSNASCDVLDWQFLDSGGVCNRKTTNVVVRCDIHTYEHVFTCQVTHAALLIGSSLCCRRADNTYQPATPMLTGFSPMGSPPQQPSLP</sequence>
<evidence type="ECO:0000313" key="2">
    <source>
        <dbReference type="EMBL" id="KAK8373735.1"/>
    </source>
</evidence>
<dbReference type="EMBL" id="JARAKH010000984">
    <property type="protein sequence ID" value="KAK8373735.1"/>
    <property type="molecule type" value="Genomic_DNA"/>
</dbReference>
<feature type="region of interest" description="Disordered" evidence="1">
    <location>
        <begin position="1"/>
        <end position="30"/>
    </location>
</feature>
<keyword evidence="3" id="KW-1185">Reference proteome</keyword>